<dbReference type="InterPro" id="IPR036249">
    <property type="entry name" value="Thioredoxin-like_sf"/>
</dbReference>
<comment type="subunit">
    <text evidence="2">Monomer.</text>
</comment>
<dbReference type="FunFam" id="3.40.30.10:FF:000007">
    <property type="entry name" value="Thioredoxin-dependent thiol peroxidase"/>
    <property type="match status" value="1"/>
</dbReference>
<accession>A0A9D2ZUP4</accession>
<dbReference type="AlphaFoldDB" id="A0A9D2ZUP4"/>
<name>A0A9D2ZUP4_9BACT</name>
<dbReference type="SUPFAM" id="SSF52833">
    <property type="entry name" value="Thioredoxin-like"/>
    <property type="match status" value="1"/>
</dbReference>
<keyword evidence="8" id="KW-0676">Redox-active center</keyword>
<evidence type="ECO:0000256" key="5">
    <source>
        <dbReference type="ARBA" id="ARBA00022862"/>
    </source>
</evidence>
<dbReference type="GO" id="GO:0005737">
    <property type="term" value="C:cytoplasm"/>
    <property type="evidence" value="ECO:0007669"/>
    <property type="project" value="TreeGrafter"/>
</dbReference>
<evidence type="ECO:0000256" key="9">
    <source>
        <dbReference type="ARBA" id="ARBA00032824"/>
    </source>
</evidence>
<evidence type="ECO:0000256" key="4">
    <source>
        <dbReference type="ARBA" id="ARBA00022559"/>
    </source>
</evidence>
<dbReference type="Gene3D" id="3.40.30.10">
    <property type="entry name" value="Glutaredoxin"/>
    <property type="match status" value="1"/>
</dbReference>
<comment type="similarity">
    <text evidence="10">Belongs to the peroxiredoxin family. BCP/PrxQ subfamily.</text>
</comment>
<dbReference type="PIRSF" id="PIRSF000239">
    <property type="entry name" value="AHPC"/>
    <property type="match status" value="1"/>
</dbReference>
<organism evidence="15 16">
    <name type="scientific">Candidatus Avibacteroides avistercoris</name>
    <dbReference type="NCBI Taxonomy" id="2840690"/>
    <lineage>
        <taxon>Bacteria</taxon>
        <taxon>Pseudomonadati</taxon>
        <taxon>Bacteroidota</taxon>
        <taxon>Bacteroidia</taxon>
        <taxon>Bacteroidales</taxon>
        <taxon>Bacteroidaceae</taxon>
        <taxon>Bacteroidaceae incertae sedis</taxon>
        <taxon>Candidatus Avibacteroides</taxon>
    </lineage>
</organism>
<gene>
    <name evidence="15" type="primary">bcp</name>
    <name evidence="15" type="ORF">IAA93_08140</name>
</gene>
<comment type="function">
    <text evidence="1">Thiol-specific peroxidase that catalyzes the reduction of hydrogen peroxide and organic hydroperoxides to water and alcohols, respectively. Plays a role in cell protection against oxidative stress by detoxifying peroxides and as sensor of hydrogen peroxide-mediated signaling events.</text>
</comment>
<evidence type="ECO:0000256" key="6">
    <source>
        <dbReference type="ARBA" id="ARBA00023002"/>
    </source>
</evidence>
<sequence>MALKIGDKAPQLLGTDENGNEVTLDRFKGRKLVLYFYPKDNTPGCTNEACNLRDNYDQLKDAGYEIVGVSPDSAASHQKFIAKHGLPFTLITDPDHTLLEQFGAWGEKVMCGKTRMGVLRSTFVIDSDGTIVRAMGPKEVKVKEHASQILTDNK</sequence>
<feature type="domain" description="Thioredoxin" evidence="14">
    <location>
        <begin position="3"/>
        <end position="154"/>
    </location>
</feature>
<reference evidence="15" key="2">
    <citation type="submission" date="2021-04" db="EMBL/GenBank/DDBJ databases">
        <authorList>
            <person name="Gilroy R."/>
        </authorList>
    </citation>
    <scope>NUCLEOTIDE SEQUENCE</scope>
    <source>
        <strain evidence="15">MalCec1-1739</strain>
    </source>
</reference>
<keyword evidence="6" id="KW-0560">Oxidoreductase</keyword>
<evidence type="ECO:0000259" key="14">
    <source>
        <dbReference type="PROSITE" id="PS51352"/>
    </source>
</evidence>
<dbReference type="InterPro" id="IPR024706">
    <property type="entry name" value="Peroxiredoxin_AhpC-typ"/>
</dbReference>
<keyword evidence="4 15" id="KW-0575">Peroxidase</keyword>
<dbReference type="NCBIfam" id="NF006960">
    <property type="entry name" value="PRK09437.1"/>
    <property type="match status" value="1"/>
</dbReference>
<dbReference type="InterPro" id="IPR013766">
    <property type="entry name" value="Thioredoxin_domain"/>
</dbReference>
<evidence type="ECO:0000256" key="3">
    <source>
        <dbReference type="ARBA" id="ARBA00013017"/>
    </source>
</evidence>
<dbReference type="InterPro" id="IPR050924">
    <property type="entry name" value="Peroxiredoxin_BCP/PrxQ"/>
</dbReference>
<proteinExistence type="inferred from homology"/>
<comment type="catalytic activity">
    <reaction evidence="12">
        <text>a hydroperoxide + [thioredoxin]-dithiol = an alcohol + [thioredoxin]-disulfide + H2O</text>
        <dbReference type="Rhea" id="RHEA:62620"/>
        <dbReference type="Rhea" id="RHEA-COMP:10698"/>
        <dbReference type="Rhea" id="RHEA-COMP:10700"/>
        <dbReference type="ChEBI" id="CHEBI:15377"/>
        <dbReference type="ChEBI" id="CHEBI:29950"/>
        <dbReference type="ChEBI" id="CHEBI:30879"/>
        <dbReference type="ChEBI" id="CHEBI:35924"/>
        <dbReference type="ChEBI" id="CHEBI:50058"/>
        <dbReference type="EC" id="1.11.1.24"/>
    </reaction>
</comment>
<dbReference type="Proteomes" id="UP000787625">
    <property type="component" value="Unassembled WGS sequence"/>
</dbReference>
<feature type="active site" description="Cysteine sulfenic acid (-SOH) intermediate; for peroxidase activity" evidence="13">
    <location>
        <position position="45"/>
    </location>
</feature>
<comment type="caution">
    <text evidence="15">The sequence shown here is derived from an EMBL/GenBank/DDBJ whole genome shotgun (WGS) entry which is preliminary data.</text>
</comment>
<dbReference type="GO" id="GO:0034599">
    <property type="term" value="P:cellular response to oxidative stress"/>
    <property type="evidence" value="ECO:0007669"/>
    <property type="project" value="TreeGrafter"/>
</dbReference>
<evidence type="ECO:0000256" key="1">
    <source>
        <dbReference type="ARBA" id="ARBA00003330"/>
    </source>
</evidence>
<evidence type="ECO:0000256" key="13">
    <source>
        <dbReference type="PIRSR" id="PIRSR000239-1"/>
    </source>
</evidence>
<dbReference type="InterPro" id="IPR000866">
    <property type="entry name" value="AhpC/TSA"/>
</dbReference>
<dbReference type="PANTHER" id="PTHR42801:SF4">
    <property type="entry name" value="AHPC_TSA FAMILY PROTEIN"/>
    <property type="match status" value="1"/>
</dbReference>
<dbReference type="Pfam" id="PF00578">
    <property type="entry name" value="AhpC-TSA"/>
    <property type="match status" value="1"/>
</dbReference>
<evidence type="ECO:0000313" key="15">
    <source>
        <dbReference type="EMBL" id="HJD53675.1"/>
    </source>
</evidence>
<dbReference type="CDD" id="cd03017">
    <property type="entry name" value="PRX_BCP"/>
    <property type="match status" value="1"/>
</dbReference>
<reference evidence="15" key="1">
    <citation type="journal article" date="2021" name="PeerJ">
        <title>Extensive microbial diversity within the chicken gut microbiome revealed by metagenomics and culture.</title>
        <authorList>
            <person name="Gilroy R."/>
            <person name="Ravi A."/>
            <person name="Getino M."/>
            <person name="Pursley I."/>
            <person name="Horton D.L."/>
            <person name="Alikhan N.F."/>
            <person name="Baker D."/>
            <person name="Gharbi K."/>
            <person name="Hall N."/>
            <person name="Watson M."/>
            <person name="Adriaenssens E.M."/>
            <person name="Foster-Nyarko E."/>
            <person name="Jarju S."/>
            <person name="Secka A."/>
            <person name="Antonio M."/>
            <person name="Oren A."/>
            <person name="Chaudhuri R.R."/>
            <person name="La Ragione R."/>
            <person name="Hildebrand F."/>
            <person name="Pallen M.J."/>
        </authorList>
    </citation>
    <scope>NUCLEOTIDE SEQUENCE</scope>
    <source>
        <strain evidence="15">MalCec1-1739</strain>
    </source>
</reference>
<dbReference type="EC" id="1.11.1.24" evidence="3"/>
<keyword evidence="5" id="KW-0049">Antioxidant</keyword>
<evidence type="ECO:0000256" key="7">
    <source>
        <dbReference type="ARBA" id="ARBA00023157"/>
    </source>
</evidence>
<dbReference type="PROSITE" id="PS51352">
    <property type="entry name" value="THIOREDOXIN_2"/>
    <property type="match status" value="1"/>
</dbReference>
<evidence type="ECO:0000256" key="11">
    <source>
        <dbReference type="ARBA" id="ARBA00042639"/>
    </source>
</evidence>
<dbReference type="GO" id="GO:0045454">
    <property type="term" value="P:cell redox homeostasis"/>
    <property type="evidence" value="ECO:0007669"/>
    <property type="project" value="TreeGrafter"/>
</dbReference>
<evidence type="ECO:0000313" key="16">
    <source>
        <dbReference type="Proteomes" id="UP000787625"/>
    </source>
</evidence>
<dbReference type="GO" id="GO:0008379">
    <property type="term" value="F:thioredoxin peroxidase activity"/>
    <property type="evidence" value="ECO:0007669"/>
    <property type="project" value="TreeGrafter"/>
</dbReference>
<evidence type="ECO:0000256" key="8">
    <source>
        <dbReference type="ARBA" id="ARBA00023284"/>
    </source>
</evidence>
<evidence type="ECO:0000256" key="12">
    <source>
        <dbReference type="ARBA" id="ARBA00049091"/>
    </source>
</evidence>
<protein>
    <recommendedName>
        <fullName evidence="3">thioredoxin-dependent peroxiredoxin</fullName>
        <ecNumber evidence="3">1.11.1.24</ecNumber>
    </recommendedName>
    <alternativeName>
        <fullName evidence="9">Thioredoxin peroxidase</fullName>
    </alternativeName>
    <alternativeName>
        <fullName evidence="11">Thioredoxin-dependent peroxiredoxin Bcp</fullName>
    </alternativeName>
</protein>
<keyword evidence="7" id="KW-1015">Disulfide bond</keyword>
<dbReference type="PANTHER" id="PTHR42801">
    <property type="entry name" value="THIOREDOXIN-DEPENDENT PEROXIDE REDUCTASE"/>
    <property type="match status" value="1"/>
</dbReference>
<evidence type="ECO:0000256" key="2">
    <source>
        <dbReference type="ARBA" id="ARBA00011245"/>
    </source>
</evidence>
<dbReference type="EMBL" id="DWUP01000193">
    <property type="protein sequence ID" value="HJD53675.1"/>
    <property type="molecule type" value="Genomic_DNA"/>
</dbReference>
<evidence type="ECO:0000256" key="10">
    <source>
        <dbReference type="ARBA" id="ARBA00038489"/>
    </source>
</evidence>